<dbReference type="PANTHER" id="PTHR30469:SF15">
    <property type="entry name" value="HLYD FAMILY OF SECRETION PROTEINS"/>
    <property type="match status" value="1"/>
</dbReference>
<dbReference type="GO" id="GO:1990281">
    <property type="term" value="C:efflux pump complex"/>
    <property type="evidence" value="ECO:0007669"/>
    <property type="project" value="TreeGrafter"/>
</dbReference>
<accession>S0FY17</accession>
<dbReference type="NCBIfam" id="TIGR01730">
    <property type="entry name" value="RND_mfp"/>
    <property type="match status" value="1"/>
</dbReference>
<sequence length="402" mass="43734">MKMHRVKWLVIPVLILGIYFLSTFLGSEKKDSGPLGKKSWAAPVETAAIERGPMALRRTFSGTLESNAEFLVAPKVSGRVEHLAVDMGDPVFRKQEVARLDNDEYVQAVAQAQADLAVAEADLTGAENAREIAERELNRMETLKKRGVSSASQVDAARAEWLAAGSRVDMARAVVLKARAQLETARIRLGYTTVFADWTGGSDTRFMAEKFVTEGDTVSANTPLVSIVELDPLLAVLFVTEKDYGRLEIGQPAALSTDAFPDRSFQGQIARISPVFKTQTRQARVEVRVANSGLELKPGMFVRVSVVLEQVADTLMVPEIALVTRNQETGIFVVSPDETTVAWHPVVTGIRQNGKVQVRGHNLSGQVVTLGHQLLDHGSLIRIPDPAVPKSGIDPKGSHEPA</sequence>
<feature type="domain" description="CusB-like beta-barrel" evidence="3">
    <location>
        <begin position="239"/>
        <end position="306"/>
    </location>
</feature>
<name>S0FY17_9BACT</name>
<dbReference type="Gene3D" id="2.40.30.170">
    <property type="match status" value="1"/>
</dbReference>
<proteinExistence type="inferred from homology"/>
<dbReference type="FunFam" id="2.40.30.170:FF:000010">
    <property type="entry name" value="Efflux RND transporter periplasmic adaptor subunit"/>
    <property type="match status" value="1"/>
</dbReference>
<dbReference type="RefSeq" id="WP_006967861.1">
    <property type="nucleotide sequence ID" value="NZ_APJX01000010.1"/>
</dbReference>
<dbReference type="OrthoDB" id="9800209at2"/>
<dbReference type="Gene3D" id="2.40.420.20">
    <property type="match status" value="1"/>
</dbReference>
<dbReference type="Gene3D" id="1.10.287.470">
    <property type="entry name" value="Helix hairpin bin"/>
    <property type="match status" value="1"/>
</dbReference>
<dbReference type="Proteomes" id="UP000014216">
    <property type="component" value="Unassembled WGS sequence"/>
</dbReference>
<dbReference type="InterPro" id="IPR058792">
    <property type="entry name" value="Beta-barrel_RND_2"/>
</dbReference>
<keyword evidence="5" id="KW-1185">Reference proteome</keyword>
<evidence type="ECO:0000256" key="1">
    <source>
        <dbReference type="ARBA" id="ARBA00009477"/>
    </source>
</evidence>
<feature type="coiled-coil region" evidence="2">
    <location>
        <begin position="102"/>
        <end position="146"/>
    </location>
</feature>
<dbReference type="GO" id="GO:0015562">
    <property type="term" value="F:efflux transmembrane transporter activity"/>
    <property type="evidence" value="ECO:0007669"/>
    <property type="project" value="TreeGrafter"/>
</dbReference>
<evidence type="ECO:0000313" key="4">
    <source>
        <dbReference type="EMBL" id="EMS78059.1"/>
    </source>
</evidence>
<comment type="similarity">
    <text evidence="1">Belongs to the membrane fusion protein (MFP) (TC 8.A.1) family.</text>
</comment>
<gene>
    <name evidence="4" type="primary">czcB</name>
    <name evidence="4" type="ORF">Dpo_10c00520</name>
</gene>
<dbReference type="SUPFAM" id="SSF111369">
    <property type="entry name" value="HlyD-like secretion proteins"/>
    <property type="match status" value="1"/>
</dbReference>
<evidence type="ECO:0000256" key="2">
    <source>
        <dbReference type="SAM" id="Coils"/>
    </source>
</evidence>
<dbReference type="Pfam" id="PF25954">
    <property type="entry name" value="Beta-barrel_RND_2"/>
    <property type="match status" value="1"/>
</dbReference>
<keyword evidence="2" id="KW-0175">Coiled coil</keyword>
<dbReference type="PANTHER" id="PTHR30469">
    <property type="entry name" value="MULTIDRUG RESISTANCE PROTEIN MDTA"/>
    <property type="match status" value="1"/>
</dbReference>
<protein>
    <submittedName>
        <fullName evidence="4">Efflux transporter, RND family, MFP subunit</fullName>
    </submittedName>
</protein>
<dbReference type="InterPro" id="IPR006143">
    <property type="entry name" value="RND_pump_MFP"/>
</dbReference>
<evidence type="ECO:0000259" key="3">
    <source>
        <dbReference type="Pfam" id="PF25954"/>
    </source>
</evidence>
<dbReference type="AlphaFoldDB" id="S0FY17"/>
<comment type="caution">
    <text evidence="4">The sequence shown here is derived from an EMBL/GenBank/DDBJ whole genome shotgun (WGS) entry which is preliminary data.</text>
</comment>
<dbReference type="EMBL" id="APJX01000010">
    <property type="protein sequence ID" value="EMS78059.1"/>
    <property type="molecule type" value="Genomic_DNA"/>
</dbReference>
<organism evidence="4 5">
    <name type="scientific">Desulfotignum phosphitoxidans DSM 13687</name>
    <dbReference type="NCBI Taxonomy" id="1286635"/>
    <lineage>
        <taxon>Bacteria</taxon>
        <taxon>Pseudomonadati</taxon>
        <taxon>Thermodesulfobacteriota</taxon>
        <taxon>Desulfobacteria</taxon>
        <taxon>Desulfobacterales</taxon>
        <taxon>Desulfobacteraceae</taxon>
        <taxon>Desulfotignum</taxon>
    </lineage>
</organism>
<evidence type="ECO:0000313" key="5">
    <source>
        <dbReference type="Proteomes" id="UP000014216"/>
    </source>
</evidence>
<reference evidence="4 5" key="1">
    <citation type="journal article" date="2013" name="Genome Announc.">
        <title>Draft Genome Sequence of Desulfotignum phosphitoxidans DSM 13687 Strain FiPS-3.</title>
        <authorList>
            <person name="Poehlein A."/>
            <person name="Daniel R."/>
            <person name="Simeonova D.D."/>
        </authorList>
    </citation>
    <scope>NUCLEOTIDE SEQUENCE [LARGE SCALE GENOMIC DNA]</scope>
    <source>
        <strain evidence="4 5">DSM 13687</strain>
    </source>
</reference>